<evidence type="ECO:0000256" key="5">
    <source>
        <dbReference type="PIRSR" id="PIRSR000137-2"/>
    </source>
</evidence>
<dbReference type="EMBL" id="AUND01000023">
    <property type="protein sequence ID" value="KEO52630.1"/>
    <property type="molecule type" value="Genomic_DNA"/>
</dbReference>
<evidence type="ECO:0000256" key="3">
    <source>
        <dbReference type="ARBA" id="ARBA00022630"/>
    </source>
</evidence>
<protein>
    <submittedName>
        <fullName evidence="8">Choline dehydrogenase</fullName>
    </submittedName>
</protein>
<keyword evidence="4 5" id="KW-0274">FAD</keyword>
<dbReference type="Pfam" id="PF00732">
    <property type="entry name" value="GMC_oxred_N"/>
    <property type="match status" value="1"/>
</dbReference>
<organism evidence="8 9">
    <name type="scientific">Thioclava pacifica DSM 10166</name>
    <dbReference type="NCBI Taxonomy" id="1353537"/>
    <lineage>
        <taxon>Bacteria</taxon>
        <taxon>Pseudomonadati</taxon>
        <taxon>Pseudomonadota</taxon>
        <taxon>Alphaproteobacteria</taxon>
        <taxon>Rhodobacterales</taxon>
        <taxon>Paracoccaceae</taxon>
        <taxon>Thioclava</taxon>
    </lineage>
</organism>
<keyword evidence="9" id="KW-1185">Reference proteome</keyword>
<dbReference type="PANTHER" id="PTHR11552:SF147">
    <property type="entry name" value="CHOLINE DEHYDROGENASE, MITOCHONDRIAL"/>
    <property type="match status" value="1"/>
</dbReference>
<dbReference type="OrthoDB" id="9785276at2"/>
<evidence type="ECO:0000256" key="1">
    <source>
        <dbReference type="ARBA" id="ARBA00001974"/>
    </source>
</evidence>
<feature type="domain" description="Glucose-methanol-choline oxidoreductase C-terminal" evidence="7">
    <location>
        <begin position="385"/>
        <end position="518"/>
    </location>
</feature>
<evidence type="ECO:0000313" key="9">
    <source>
        <dbReference type="Proteomes" id="UP000027432"/>
    </source>
</evidence>
<dbReference type="InterPro" id="IPR007867">
    <property type="entry name" value="GMC_OxRtase_C"/>
</dbReference>
<comment type="cofactor">
    <cofactor evidence="1 5">
        <name>FAD</name>
        <dbReference type="ChEBI" id="CHEBI:57692"/>
    </cofactor>
</comment>
<dbReference type="eggNOG" id="COG2303">
    <property type="taxonomic scope" value="Bacteria"/>
</dbReference>
<dbReference type="STRING" id="1353537.TP2_06740"/>
<dbReference type="SUPFAM" id="SSF54373">
    <property type="entry name" value="FAD-linked reductases, C-terminal domain"/>
    <property type="match status" value="1"/>
</dbReference>
<dbReference type="InterPro" id="IPR000172">
    <property type="entry name" value="GMC_OxRdtase_N"/>
</dbReference>
<dbReference type="Gene3D" id="3.50.50.60">
    <property type="entry name" value="FAD/NAD(P)-binding domain"/>
    <property type="match status" value="1"/>
</dbReference>
<evidence type="ECO:0000313" key="8">
    <source>
        <dbReference type="EMBL" id="KEO52630.1"/>
    </source>
</evidence>
<dbReference type="InterPro" id="IPR036188">
    <property type="entry name" value="FAD/NAD-bd_sf"/>
</dbReference>
<dbReference type="GO" id="GO:0050660">
    <property type="term" value="F:flavin adenine dinucleotide binding"/>
    <property type="evidence" value="ECO:0007669"/>
    <property type="project" value="InterPro"/>
</dbReference>
<dbReference type="Pfam" id="PF05199">
    <property type="entry name" value="GMC_oxred_C"/>
    <property type="match status" value="1"/>
</dbReference>
<proteinExistence type="inferred from homology"/>
<evidence type="ECO:0000259" key="7">
    <source>
        <dbReference type="Pfam" id="PF05199"/>
    </source>
</evidence>
<reference evidence="8 9" key="1">
    <citation type="submission" date="2013-07" db="EMBL/GenBank/DDBJ databases">
        <title>Thioclava pacifica DSM 10166 Genome Sequencing.</title>
        <authorList>
            <person name="Lai Q."/>
            <person name="Shao Z."/>
        </authorList>
    </citation>
    <scope>NUCLEOTIDE SEQUENCE [LARGE SCALE GENOMIC DNA]</scope>
    <source>
        <strain evidence="8 9">DSM 10166</strain>
    </source>
</reference>
<dbReference type="GO" id="GO:0016614">
    <property type="term" value="F:oxidoreductase activity, acting on CH-OH group of donors"/>
    <property type="evidence" value="ECO:0007669"/>
    <property type="project" value="InterPro"/>
</dbReference>
<gene>
    <name evidence="8" type="ORF">TP2_06740</name>
</gene>
<evidence type="ECO:0000256" key="2">
    <source>
        <dbReference type="ARBA" id="ARBA00010790"/>
    </source>
</evidence>
<evidence type="ECO:0000259" key="6">
    <source>
        <dbReference type="Pfam" id="PF00732"/>
    </source>
</evidence>
<dbReference type="SUPFAM" id="SSF51905">
    <property type="entry name" value="FAD/NAD(P)-binding domain"/>
    <property type="match status" value="1"/>
</dbReference>
<dbReference type="RefSeq" id="WP_038076642.1">
    <property type="nucleotide sequence ID" value="NZ_AUND01000023.1"/>
</dbReference>
<evidence type="ECO:0000256" key="4">
    <source>
        <dbReference type="ARBA" id="ARBA00022827"/>
    </source>
</evidence>
<name>A0A074J9Y5_9RHOB</name>
<dbReference type="PANTHER" id="PTHR11552">
    <property type="entry name" value="GLUCOSE-METHANOL-CHOLINE GMC OXIDOREDUCTASE"/>
    <property type="match status" value="1"/>
</dbReference>
<dbReference type="Gene3D" id="3.30.560.10">
    <property type="entry name" value="Glucose Oxidase, domain 3"/>
    <property type="match status" value="1"/>
</dbReference>
<feature type="domain" description="Glucose-methanol-choline oxidoreductase N-terminal" evidence="6">
    <location>
        <begin position="4"/>
        <end position="293"/>
    </location>
</feature>
<comment type="similarity">
    <text evidence="2">Belongs to the GMC oxidoreductase family.</text>
</comment>
<sequence>MDQYDYIVVGAGSAGCVLANRLSEDPKNKVLLLEAGGRDNYHWVHIPVGYLYCIGNPRTDWGYKTAADKGLNGRQLLYPRGRILGGCSSINGMIYMRGQARDYDMWAQAGNPGWGWDDVLPLFKKQEDFYRGESDLHGAGGELRVEEARVRWELLDSFLEAAEQAGFPRTDDFNTGTNEGGGYFHVTQKAGWRWNAVKAFLKPAMNRPNLRIETHAQVEKLLIEEGRVTGIRYNRNGQSHDVKAGETVLSAGAIGSVQILELSGIGRGDVLSQHGITPVAEVNGVGENLQDHLQLRLIYKVQGVKSLNTMSSTLWGKAKIGMEYALFRSGPMSMSPSQAGVFTRSFPEKETPDLEYHVQPVSLDKFGDPVHPFPGMTASVCNLRPESRGHVHITSPDFRAHPEISPNYLSTEGDKRVAAEAIRQVRRVAQQPAFAKYHPEEYKPGPDYQSEEDLVKAAGDIGTTIFHPVGTCRMGADDAAVVDPRLRLRALKGLRIADASIMPTITSGNTNAPTMMIAEKAAQMILEDARG</sequence>
<keyword evidence="3" id="KW-0285">Flavoprotein</keyword>
<dbReference type="AlphaFoldDB" id="A0A074J9Y5"/>
<dbReference type="PIRSF" id="PIRSF000137">
    <property type="entry name" value="Alcohol_oxidase"/>
    <property type="match status" value="1"/>
</dbReference>
<dbReference type="Proteomes" id="UP000027432">
    <property type="component" value="Unassembled WGS sequence"/>
</dbReference>
<comment type="caution">
    <text evidence="8">The sequence shown here is derived from an EMBL/GenBank/DDBJ whole genome shotgun (WGS) entry which is preliminary data.</text>
</comment>
<dbReference type="InterPro" id="IPR012132">
    <property type="entry name" value="GMC_OxRdtase"/>
</dbReference>
<accession>A0A074J9Y5</accession>
<feature type="binding site" evidence="5">
    <location>
        <position position="218"/>
    </location>
    <ligand>
        <name>FAD</name>
        <dbReference type="ChEBI" id="CHEBI:57692"/>
    </ligand>
</feature>